<gene>
    <name evidence="2" type="ORF">KDK92_02180</name>
</gene>
<evidence type="ECO:0000256" key="1">
    <source>
        <dbReference type="SAM" id="Phobius"/>
    </source>
</evidence>
<reference evidence="2" key="1">
    <citation type="journal article" date="2021" name="mSystems">
        <title>Bacteria and Archaea Synergistically Convert Glycine Betaine to Biogenic Methane in the Formosa Cold Seep of the South China Sea.</title>
        <authorList>
            <person name="Li L."/>
            <person name="Zhang W."/>
            <person name="Zhang S."/>
            <person name="Song L."/>
            <person name="Sun Q."/>
            <person name="Zhang H."/>
            <person name="Xiang H."/>
            <person name="Dong X."/>
        </authorList>
    </citation>
    <scope>NUCLEOTIDE SEQUENCE</scope>
    <source>
        <strain evidence="2">ZWT</strain>
    </source>
</reference>
<comment type="caution">
    <text evidence="2">The sequence shown here is derived from an EMBL/GenBank/DDBJ whole genome shotgun (WGS) entry which is preliminary data.</text>
</comment>
<reference evidence="2" key="2">
    <citation type="submission" date="2021-04" db="EMBL/GenBank/DDBJ databases">
        <authorList>
            <person name="Dong X."/>
        </authorList>
    </citation>
    <scope>NUCLEOTIDE SEQUENCE</scope>
    <source>
        <strain evidence="2">ZWT</strain>
    </source>
</reference>
<keyword evidence="1" id="KW-0472">Membrane</keyword>
<organism evidence="2 3">
    <name type="scientific">Oceanirhabdus seepicola</name>
    <dbReference type="NCBI Taxonomy" id="2828781"/>
    <lineage>
        <taxon>Bacteria</taxon>
        <taxon>Bacillati</taxon>
        <taxon>Bacillota</taxon>
        <taxon>Clostridia</taxon>
        <taxon>Eubacteriales</taxon>
        <taxon>Clostridiaceae</taxon>
        <taxon>Oceanirhabdus</taxon>
    </lineage>
</organism>
<feature type="transmembrane region" description="Helical" evidence="1">
    <location>
        <begin position="12"/>
        <end position="29"/>
    </location>
</feature>
<keyword evidence="3" id="KW-1185">Reference proteome</keyword>
<dbReference type="EMBL" id="JAGSOJ010000001">
    <property type="protein sequence ID" value="MCM1988531.1"/>
    <property type="molecule type" value="Genomic_DNA"/>
</dbReference>
<protein>
    <submittedName>
        <fullName evidence="2">Uncharacterized protein</fullName>
    </submittedName>
</protein>
<evidence type="ECO:0000313" key="3">
    <source>
        <dbReference type="Proteomes" id="UP001056429"/>
    </source>
</evidence>
<dbReference type="RefSeq" id="WP_250857396.1">
    <property type="nucleotide sequence ID" value="NZ_JAGSOJ010000001.1"/>
</dbReference>
<accession>A0A9J6NWB4</accession>
<keyword evidence="1" id="KW-0812">Transmembrane</keyword>
<dbReference type="Proteomes" id="UP001056429">
    <property type="component" value="Unassembled WGS sequence"/>
</dbReference>
<name>A0A9J6NWB4_9CLOT</name>
<dbReference type="AlphaFoldDB" id="A0A9J6NWB4"/>
<sequence>MELFFFRIVKYITLLVFTLCIIGTTYNLIKCISKYLNINKKLNLYKNNSISSEDLNSLTEKEYYLWIYNFLNEFNYFDSKDIFFSSIVTENIKNTLVTTKNNLPIFIKIVRLHDNSNITLKNCHEFLGEMICKKCSVGILIYNDTFPEKCKTFLNTIPSDFKIIYLNNSEIIEFYNKILDFPTSLA</sequence>
<evidence type="ECO:0000313" key="2">
    <source>
        <dbReference type="EMBL" id="MCM1988531.1"/>
    </source>
</evidence>
<proteinExistence type="predicted"/>
<keyword evidence="1" id="KW-1133">Transmembrane helix</keyword>